<feature type="region of interest" description="Disordered" evidence="1">
    <location>
        <begin position="49"/>
        <end position="90"/>
    </location>
</feature>
<gene>
    <name evidence="2" type="ORF">VDGE_30055</name>
</gene>
<reference evidence="2 3" key="1">
    <citation type="submission" date="2018-12" db="EMBL/GenBank/DDBJ databases">
        <title>Genome of Verticillium dahliae isolate Getta Getta.</title>
        <authorList>
            <person name="Gardiner D.M."/>
        </authorList>
    </citation>
    <scope>NUCLEOTIDE SEQUENCE [LARGE SCALE GENOMIC DNA]</scope>
    <source>
        <strain evidence="2 3">Getta Getta</strain>
    </source>
</reference>
<evidence type="ECO:0000313" key="3">
    <source>
        <dbReference type="Proteomes" id="UP000288725"/>
    </source>
</evidence>
<proteinExistence type="predicted"/>
<evidence type="ECO:0000313" key="2">
    <source>
        <dbReference type="EMBL" id="RXG44923.1"/>
    </source>
</evidence>
<accession>A0A444RUV4</accession>
<dbReference type="AlphaFoldDB" id="A0A444RUV4"/>
<dbReference type="Proteomes" id="UP000288725">
    <property type="component" value="Chromosome 3"/>
</dbReference>
<comment type="caution">
    <text evidence="2">The sequence shown here is derived from an EMBL/GenBank/DDBJ whole genome shotgun (WGS) entry which is preliminary data.</text>
</comment>
<name>A0A444RUV4_VERDA</name>
<protein>
    <submittedName>
        <fullName evidence="2">Uncharacterized protein</fullName>
    </submittedName>
</protein>
<dbReference type="EMBL" id="RSDZ01000072">
    <property type="protein sequence ID" value="RXG44923.1"/>
    <property type="molecule type" value="Genomic_DNA"/>
</dbReference>
<sequence length="90" mass="10060">MLRSSVKQAALIPRQLLTRLVFCLSLSRPIQRPDGFVSRIDELIQRPVSISSERSRPPPARSRLLGLHASRPETAAPRPHRRAYAMGPAP</sequence>
<evidence type="ECO:0000256" key="1">
    <source>
        <dbReference type="SAM" id="MobiDB-lite"/>
    </source>
</evidence>
<organism evidence="2 3">
    <name type="scientific">Verticillium dahliae</name>
    <name type="common">Verticillium wilt</name>
    <dbReference type="NCBI Taxonomy" id="27337"/>
    <lineage>
        <taxon>Eukaryota</taxon>
        <taxon>Fungi</taxon>
        <taxon>Dikarya</taxon>
        <taxon>Ascomycota</taxon>
        <taxon>Pezizomycotina</taxon>
        <taxon>Sordariomycetes</taxon>
        <taxon>Hypocreomycetidae</taxon>
        <taxon>Glomerellales</taxon>
        <taxon>Plectosphaerellaceae</taxon>
        <taxon>Verticillium</taxon>
    </lineage>
</organism>